<organism evidence="2 3">
    <name type="scientific">Candidatus Abyssobacteria bacterium SURF_17</name>
    <dbReference type="NCBI Taxonomy" id="2093361"/>
    <lineage>
        <taxon>Bacteria</taxon>
        <taxon>Pseudomonadati</taxon>
        <taxon>Candidatus Hydrogenedentota</taxon>
        <taxon>Candidatus Abyssobacteria</taxon>
    </lineage>
</organism>
<evidence type="ECO:0000313" key="2">
    <source>
        <dbReference type="EMBL" id="RJP64125.1"/>
    </source>
</evidence>
<accession>A0A419EN64</accession>
<proteinExistence type="predicted"/>
<evidence type="ECO:0000313" key="3">
    <source>
        <dbReference type="Proteomes" id="UP000285961"/>
    </source>
</evidence>
<dbReference type="Gene3D" id="3.10.290.30">
    <property type="entry name" value="MM3350-like"/>
    <property type="match status" value="1"/>
</dbReference>
<dbReference type="Proteomes" id="UP000285961">
    <property type="component" value="Unassembled WGS sequence"/>
</dbReference>
<feature type="domain" description="Plasmid pRiA4b Orf3-like" evidence="1">
    <location>
        <begin position="60"/>
        <end position="149"/>
    </location>
</feature>
<dbReference type="InterPro" id="IPR012912">
    <property type="entry name" value="Plasmid_pRiA4b_Orf3-like"/>
</dbReference>
<gene>
    <name evidence="2" type="ORF">C4532_19840</name>
</gene>
<sequence>MARTMTKGACMLCNANVSKAGMTKHLAACVAKEINPGRASDTQKATEGRIFHLIVEGRDQPQYWMHLEMPHDATLKKLDSFLRDKWLECCGHLSAFTFQNERYASHPSPDFDRRGMNATLGKVLTQGMKFYHEYDFGTTTDLVIKVVGERQGKMKGTVRLLAVNDPPLIPCGTCGKEAVHVCSECVWSSDKAWLCEECAEQHECGEDMLLPVVNSPRVGMCGYTGP</sequence>
<reference evidence="2 3" key="1">
    <citation type="journal article" date="2017" name="ISME J.">
        <title>Energy and carbon metabolisms in a deep terrestrial subsurface fluid microbial community.</title>
        <authorList>
            <person name="Momper L."/>
            <person name="Jungbluth S.P."/>
            <person name="Lee M.D."/>
            <person name="Amend J.P."/>
        </authorList>
    </citation>
    <scope>NUCLEOTIDE SEQUENCE [LARGE SCALE GENOMIC DNA]</scope>
    <source>
        <strain evidence="2">SURF_17</strain>
    </source>
</reference>
<evidence type="ECO:0000259" key="1">
    <source>
        <dbReference type="Pfam" id="PF07929"/>
    </source>
</evidence>
<dbReference type="InterPro" id="IPR024047">
    <property type="entry name" value="MM3350-like_sf"/>
</dbReference>
<dbReference type="Pfam" id="PF07929">
    <property type="entry name" value="PRiA4_ORF3"/>
    <property type="match status" value="1"/>
</dbReference>
<dbReference type="EMBL" id="QZKI01000143">
    <property type="protein sequence ID" value="RJP64125.1"/>
    <property type="molecule type" value="Genomic_DNA"/>
</dbReference>
<dbReference type="SUPFAM" id="SSF159941">
    <property type="entry name" value="MM3350-like"/>
    <property type="match status" value="1"/>
</dbReference>
<dbReference type="AlphaFoldDB" id="A0A419EN64"/>
<protein>
    <recommendedName>
        <fullName evidence="1">Plasmid pRiA4b Orf3-like domain-containing protein</fullName>
    </recommendedName>
</protein>
<name>A0A419EN64_9BACT</name>
<comment type="caution">
    <text evidence="2">The sequence shown here is derived from an EMBL/GenBank/DDBJ whole genome shotgun (WGS) entry which is preliminary data.</text>
</comment>